<comment type="caution">
    <text evidence="2">The sequence shown here is derived from an EMBL/GenBank/DDBJ whole genome shotgun (WGS) entry which is preliminary data.</text>
</comment>
<protein>
    <submittedName>
        <fullName evidence="2">Uncharacterized protein</fullName>
    </submittedName>
</protein>
<evidence type="ECO:0000313" key="3">
    <source>
        <dbReference type="Proteomes" id="UP000294927"/>
    </source>
</evidence>
<proteinExistence type="predicted"/>
<feature type="compositionally biased region" description="Basic and acidic residues" evidence="1">
    <location>
        <begin position="55"/>
        <end position="92"/>
    </location>
</feature>
<dbReference type="AlphaFoldDB" id="A0A4R7VJS3"/>
<accession>A0A4R7VJS3</accession>
<name>A0A4R7VJS3_9PSEU</name>
<sequence>MSSRAEVATFVMPYYGDGTASYRYLLEAISIARWRGTVDPANVPGLRSGVPRRPATMEREGLRRSPGEPGDRGHELAEDGVVEQHPHGELGLDVRLQP</sequence>
<gene>
    <name evidence="2" type="ORF">CLV71_10745</name>
</gene>
<organism evidence="2 3">
    <name type="scientific">Actinophytocola oryzae</name>
    <dbReference type="NCBI Taxonomy" id="502181"/>
    <lineage>
        <taxon>Bacteria</taxon>
        <taxon>Bacillati</taxon>
        <taxon>Actinomycetota</taxon>
        <taxon>Actinomycetes</taxon>
        <taxon>Pseudonocardiales</taxon>
        <taxon>Pseudonocardiaceae</taxon>
    </lineage>
</organism>
<dbReference type="Proteomes" id="UP000294927">
    <property type="component" value="Unassembled WGS sequence"/>
</dbReference>
<reference evidence="2 3" key="1">
    <citation type="submission" date="2019-03" db="EMBL/GenBank/DDBJ databases">
        <title>Genomic Encyclopedia of Archaeal and Bacterial Type Strains, Phase II (KMG-II): from individual species to whole genera.</title>
        <authorList>
            <person name="Goeker M."/>
        </authorList>
    </citation>
    <scope>NUCLEOTIDE SEQUENCE [LARGE SCALE GENOMIC DNA]</scope>
    <source>
        <strain evidence="2 3">DSM 45499</strain>
    </source>
</reference>
<dbReference type="EMBL" id="SOCP01000007">
    <property type="protein sequence ID" value="TDV49706.1"/>
    <property type="molecule type" value="Genomic_DNA"/>
</dbReference>
<feature type="region of interest" description="Disordered" evidence="1">
    <location>
        <begin position="40"/>
        <end position="98"/>
    </location>
</feature>
<evidence type="ECO:0000313" key="2">
    <source>
        <dbReference type="EMBL" id="TDV49706.1"/>
    </source>
</evidence>
<evidence type="ECO:0000256" key="1">
    <source>
        <dbReference type="SAM" id="MobiDB-lite"/>
    </source>
</evidence>
<keyword evidence="3" id="KW-1185">Reference proteome</keyword>